<dbReference type="Gene3D" id="3.50.30.60">
    <property type="entry name" value="LD-carboxypeptidase A C-terminal domain-like"/>
    <property type="match status" value="1"/>
</dbReference>
<dbReference type="InterPro" id="IPR040449">
    <property type="entry name" value="Peptidase_S66_N"/>
</dbReference>
<comment type="similarity">
    <text evidence="1">Belongs to the peptidase S66 family.</text>
</comment>
<evidence type="ECO:0000313" key="9">
    <source>
        <dbReference type="Proteomes" id="UP001517247"/>
    </source>
</evidence>
<dbReference type="InterPro" id="IPR040921">
    <property type="entry name" value="Peptidase_S66C"/>
</dbReference>
<dbReference type="InterPro" id="IPR003507">
    <property type="entry name" value="S66_fam"/>
</dbReference>
<organism evidence="8 9">
    <name type="scientific">Pedobacter ureilyticus</name>
    <dbReference type="NCBI Taxonomy" id="1393051"/>
    <lineage>
        <taxon>Bacteria</taxon>
        <taxon>Pseudomonadati</taxon>
        <taxon>Bacteroidota</taxon>
        <taxon>Sphingobacteriia</taxon>
        <taxon>Sphingobacteriales</taxon>
        <taxon>Sphingobacteriaceae</taxon>
        <taxon>Pedobacter</taxon>
    </lineage>
</organism>
<dbReference type="InterPro" id="IPR029062">
    <property type="entry name" value="Class_I_gatase-like"/>
</dbReference>
<dbReference type="PANTHER" id="PTHR30237:SF2">
    <property type="entry name" value="MUREIN TETRAPEPTIDE CARBOXYPEPTIDASE"/>
    <property type="match status" value="1"/>
</dbReference>
<evidence type="ECO:0000313" key="8">
    <source>
        <dbReference type="EMBL" id="MFN0255018.1"/>
    </source>
</evidence>
<evidence type="ECO:0000256" key="2">
    <source>
        <dbReference type="ARBA" id="ARBA00022645"/>
    </source>
</evidence>
<dbReference type="SUPFAM" id="SSF141986">
    <property type="entry name" value="LD-carboxypeptidase A C-terminal domain-like"/>
    <property type="match status" value="1"/>
</dbReference>
<feature type="domain" description="LD-carboxypeptidase C-terminal" evidence="7">
    <location>
        <begin position="188"/>
        <end position="304"/>
    </location>
</feature>
<keyword evidence="5" id="KW-0720">Serine protease</keyword>
<evidence type="ECO:0000256" key="5">
    <source>
        <dbReference type="ARBA" id="ARBA00022825"/>
    </source>
</evidence>
<protein>
    <submittedName>
        <fullName evidence="8">LD-carboxypeptidase</fullName>
    </submittedName>
</protein>
<sequence length="316" mass="35284">MSIQNNLFILAKISVFNMIKQPPYLKKGDQIAIVCPAKKLPKPIDTGIEILQRWGLEVVLGETVIGSHHQFSGTDELRAKDIQRFLDDPSIKAIIAGRGGYGTIRIIDELDFTAFDENPKWLVGFSDITILLSHVFAQFEIQSIHGQMPYTFDESTPEALESLRKALFGENDTYTYQSEIECRDGNVEGILIGGNLTLLLAVEGSASEMSFDDKILFIEDVGEHEYSVDRMIRTLKRKGKLAKLKGLVVGAFNEVGEESIYFGQTPEEVIWEQVKSYNYPVCFGFPSGHIADNRAMVLGKSVSLAITTNNVTFKYS</sequence>
<dbReference type="CDD" id="cd07025">
    <property type="entry name" value="Peptidase_S66"/>
    <property type="match status" value="1"/>
</dbReference>
<keyword evidence="3" id="KW-0645">Protease</keyword>
<name>A0ABW9J3B4_9SPHI</name>
<keyword evidence="9" id="KW-1185">Reference proteome</keyword>
<evidence type="ECO:0000256" key="1">
    <source>
        <dbReference type="ARBA" id="ARBA00010233"/>
    </source>
</evidence>
<evidence type="ECO:0000259" key="7">
    <source>
        <dbReference type="Pfam" id="PF17676"/>
    </source>
</evidence>
<comment type="caution">
    <text evidence="8">The sequence shown here is derived from an EMBL/GenBank/DDBJ whole genome shotgun (WGS) entry which is preliminary data.</text>
</comment>
<dbReference type="PANTHER" id="PTHR30237">
    <property type="entry name" value="MURAMOYLTETRAPEPTIDE CARBOXYPEPTIDASE"/>
    <property type="match status" value="1"/>
</dbReference>
<keyword evidence="2" id="KW-0121">Carboxypeptidase</keyword>
<accession>A0ABW9J3B4</accession>
<keyword evidence="4" id="KW-0378">Hydrolase</keyword>
<feature type="domain" description="LD-carboxypeptidase N-terminal" evidence="6">
    <location>
        <begin position="31"/>
        <end position="146"/>
    </location>
</feature>
<dbReference type="SUPFAM" id="SSF52317">
    <property type="entry name" value="Class I glutamine amidotransferase-like"/>
    <property type="match status" value="1"/>
</dbReference>
<dbReference type="EMBL" id="SSHJ02000005">
    <property type="protein sequence ID" value="MFN0255018.1"/>
    <property type="molecule type" value="Genomic_DNA"/>
</dbReference>
<evidence type="ECO:0000259" key="6">
    <source>
        <dbReference type="Pfam" id="PF02016"/>
    </source>
</evidence>
<reference evidence="8 9" key="1">
    <citation type="submission" date="2024-12" db="EMBL/GenBank/DDBJ databases">
        <authorList>
            <person name="Hu S."/>
        </authorList>
    </citation>
    <scope>NUCLEOTIDE SEQUENCE [LARGE SCALE GENOMIC DNA]</scope>
    <source>
        <strain evidence="8 9">THG-T11</strain>
    </source>
</reference>
<dbReference type="InterPro" id="IPR027478">
    <property type="entry name" value="LdcA_N"/>
</dbReference>
<dbReference type="PIRSF" id="PIRSF028757">
    <property type="entry name" value="LD-carboxypeptidase"/>
    <property type="match status" value="1"/>
</dbReference>
<proteinExistence type="inferred from homology"/>
<dbReference type="Proteomes" id="UP001517247">
    <property type="component" value="Unassembled WGS sequence"/>
</dbReference>
<evidence type="ECO:0000256" key="4">
    <source>
        <dbReference type="ARBA" id="ARBA00022801"/>
    </source>
</evidence>
<dbReference type="Gene3D" id="3.40.50.10740">
    <property type="entry name" value="Class I glutamine amidotransferase-like"/>
    <property type="match status" value="1"/>
</dbReference>
<dbReference type="InterPro" id="IPR027461">
    <property type="entry name" value="Carboxypeptidase_A_C_sf"/>
</dbReference>
<gene>
    <name evidence="8" type="ORF">E6A44_005500</name>
</gene>
<dbReference type="Pfam" id="PF02016">
    <property type="entry name" value="Peptidase_S66"/>
    <property type="match status" value="1"/>
</dbReference>
<evidence type="ECO:0000256" key="3">
    <source>
        <dbReference type="ARBA" id="ARBA00022670"/>
    </source>
</evidence>
<dbReference type="Pfam" id="PF17676">
    <property type="entry name" value="Peptidase_S66C"/>
    <property type="match status" value="1"/>
</dbReference>